<dbReference type="EMBL" id="CP039347">
    <property type="protein sequence ID" value="QCD87429.1"/>
    <property type="molecule type" value="Genomic_DNA"/>
</dbReference>
<keyword evidence="2" id="KW-1185">Reference proteome</keyword>
<reference evidence="1 2" key="1">
    <citation type="submission" date="2019-04" db="EMBL/GenBank/DDBJ databases">
        <title>An improved genome assembly and genetic linkage map for asparagus bean, Vigna unguiculata ssp. sesquipedialis.</title>
        <authorList>
            <person name="Xia Q."/>
            <person name="Zhang R."/>
            <person name="Dong Y."/>
        </authorList>
    </citation>
    <scope>NUCLEOTIDE SEQUENCE [LARGE SCALE GENOMIC DNA]</scope>
    <source>
        <tissue evidence="1">Leaf</tissue>
    </source>
</reference>
<name>A0A4D6LFJ9_VIGUN</name>
<protein>
    <submittedName>
        <fullName evidence="1">Uncharacterized protein</fullName>
    </submittedName>
</protein>
<evidence type="ECO:0000313" key="1">
    <source>
        <dbReference type="EMBL" id="QCD87429.1"/>
    </source>
</evidence>
<evidence type="ECO:0000313" key="2">
    <source>
        <dbReference type="Proteomes" id="UP000501690"/>
    </source>
</evidence>
<sequence>MHALSYYCVSGVQRLAVNPCTVKRLKACVCSECCCMNRLAELVVTVRRRGSDHRFGFSCAFWCELFGGKARDVQVTEPWSLGIRWVVNQIWLEKWGLGGGVGARILGNYQNFMNCLAARDLPPGAVTEPWAIVSNMGGGAASEWRLAEGRVPPGDNDTNNGSWNSVRLAVWTVPPGGSYRFCGFEALGAWRVFYKAFGGALKNFMNCLAARDLPPGAVTEPWVCVYVCGKFEVLGFVEKAGAIVSNMGGGAASEWRLAEGRVPPGDNDTNNGSWNSVRLAVWTVPPGGSYRFCGFEALGAWRVFYKAFGGALKYGWVQLDCPPQLLTDEFGSLGTLRTMFVIGNSTWRCGV</sequence>
<dbReference type="Proteomes" id="UP000501690">
    <property type="component" value="Linkage Group LG3"/>
</dbReference>
<accession>A0A4D6LFJ9</accession>
<gene>
    <name evidence="1" type="ORF">DEO72_LG3g1965</name>
</gene>
<dbReference type="AlphaFoldDB" id="A0A4D6LFJ9"/>
<organism evidence="1 2">
    <name type="scientific">Vigna unguiculata</name>
    <name type="common">Cowpea</name>
    <dbReference type="NCBI Taxonomy" id="3917"/>
    <lineage>
        <taxon>Eukaryota</taxon>
        <taxon>Viridiplantae</taxon>
        <taxon>Streptophyta</taxon>
        <taxon>Embryophyta</taxon>
        <taxon>Tracheophyta</taxon>
        <taxon>Spermatophyta</taxon>
        <taxon>Magnoliopsida</taxon>
        <taxon>eudicotyledons</taxon>
        <taxon>Gunneridae</taxon>
        <taxon>Pentapetalae</taxon>
        <taxon>rosids</taxon>
        <taxon>fabids</taxon>
        <taxon>Fabales</taxon>
        <taxon>Fabaceae</taxon>
        <taxon>Papilionoideae</taxon>
        <taxon>50 kb inversion clade</taxon>
        <taxon>NPAAA clade</taxon>
        <taxon>indigoferoid/millettioid clade</taxon>
        <taxon>Phaseoleae</taxon>
        <taxon>Vigna</taxon>
    </lineage>
</organism>
<proteinExistence type="predicted"/>